<dbReference type="OrthoDB" id="5584001at2759"/>
<organism evidence="4 5">
    <name type="scientific">Antrodiella citrinella</name>
    <dbReference type="NCBI Taxonomy" id="2447956"/>
    <lineage>
        <taxon>Eukaryota</taxon>
        <taxon>Fungi</taxon>
        <taxon>Dikarya</taxon>
        <taxon>Basidiomycota</taxon>
        <taxon>Agaricomycotina</taxon>
        <taxon>Agaricomycetes</taxon>
        <taxon>Polyporales</taxon>
        <taxon>Steccherinaceae</taxon>
        <taxon>Antrodiella</taxon>
    </lineage>
</organism>
<feature type="coiled-coil region" evidence="1">
    <location>
        <begin position="1866"/>
        <end position="1893"/>
    </location>
</feature>
<keyword evidence="1" id="KW-0175">Coiled coil</keyword>
<dbReference type="InterPro" id="IPR016024">
    <property type="entry name" value="ARM-type_fold"/>
</dbReference>
<evidence type="ECO:0000259" key="3">
    <source>
        <dbReference type="Pfam" id="PF20262"/>
    </source>
</evidence>
<dbReference type="Pfam" id="PF20262">
    <property type="entry name" value="UNC80_C"/>
    <property type="match status" value="1"/>
</dbReference>
<dbReference type="Proteomes" id="UP000308730">
    <property type="component" value="Unassembled WGS sequence"/>
</dbReference>
<feature type="region of interest" description="Disordered" evidence="2">
    <location>
        <begin position="1703"/>
        <end position="1723"/>
    </location>
</feature>
<dbReference type="SUPFAM" id="SSF48371">
    <property type="entry name" value="ARM repeat"/>
    <property type="match status" value="2"/>
</dbReference>
<reference evidence="4 5" key="1">
    <citation type="submission" date="2019-02" db="EMBL/GenBank/DDBJ databases">
        <title>Genome sequencing of the rare red list fungi Antrodiella citrinella (Flaviporus citrinellus).</title>
        <authorList>
            <person name="Buettner E."/>
            <person name="Kellner H."/>
        </authorList>
    </citation>
    <scope>NUCLEOTIDE SEQUENCE [LARGE SCALE GENOMIC DNA]</scope>
    <source>
        <strain evidence="4 5">DSM 108506</strain>
    </source>
</reference>
<comment type="caution">
    <text evidence="4">The sequence shown here is derived from an EMBL/GenBank/DDBJ whole genome shotgun (WGS) entry which is preliminary data.</text>
</comment>
<dbReference type="GO" id="GO:0034703">
    <property type="term" value="C:cation channel complex"/>
    <property type="evidence" value="ECO:0007669"/>
    <property type="project" value="TreeGrafter"/>
</dbReference>
<feature type="region of interest" description="Disordered" evidence="2">
    <location>
        <begin position="764"/>
        <end position="802"/>
    </location>
</feature>
<name>A0A4S4N135_9APHY</name>
<dbReference type="GO" id="GO:0055080">
    <property type="term" value="P:monoatomic cation homeostasis"/>
    <property type="evidence" value="ECO:0007669"/>
    <property type="project" value="TreeGrafter"/>
</dbReference>
<proteinExistence type="predicted"/>
<evidence type="ECO:0000256" key="1">
    <source>
        <dbReference type="SAM" id="Coils"/>
    </source>
</evidence>
<feature type="region of interest" description="Disordered" evidence="2">
    <location>
        <begin position="1745"/>
        <end position="1775"/>
    </location>
</feature>
<feature type="compositionally biased region" description="Polar residues" evidence="2">
    <location>
        <begin position="1765"/>
        <end position="1775"/>
    </location>
</feature>
<protein>
    <recommendedName>
        <fullName evidence="3">Protein UNC80 C-terminal domain-containing protein</fullName>
    </recommendedName>
</protein>
<evidence type="ECO:0000313" key="5">
    <source>
        <dbReference type="Proteomes" id="UP000308730"/>
    </source>
</evidence>
<evidence type="ECO:0000256" key="2">
    <source>
        <dbReference type="SAM" id="MobiDB-lite"/>
    </source>
</evidence>
<keyword evidence="5" id="KW-1185">Reference proteome</keyword>
<dbReference type="EMBL" id="SGPM01000018">
    <property type="protein sequence ID" value="THH32609.1"/>
    <property type="molecule type" value="Genomic_DNA"/>
</dbReference>
<dbReference type="PANTHER" id="PTHR31781:SF1">
    <property type="entry name" value="PROTEIN UNC-80 HOMOLOG"/>
    <property type="match status" value="1"/>
</dbReference>
<feature type="domain" description="Protein UNC80 C-terminal" evidence="3">
    <location>
        <begin position="1066"/>
        <end position="1189"/>
    </location>
</feature>
<dbReference type="PANTHER" id="PTHR31781">
    <property type="entry name" value="UNC80"/>
    <property type="match status" value="1"/>
</dbReference>
<sequence>MWKSQSGETTLDRCIWCCKAAVVASSHRARIIGTLSYLLFSKDQPFFADSPVLLQTLLQALISLLADLAGLPDTASDIKQITSYISVIRGADITQLSKDRIEKEYGVRVGKRDQDTDIRAAVISEAIVKSLESGHENRRRWVLHHFLEEHWPTPEPSLTLTTLLACIHWRKLKTFISATLSLLSASSENAEMDGETIIRLFRSRILPEVEAMRTDDAAEIQTQIIRLVFELLCVQNSDEREYVLMHFCDWYQNKKDWKESIHSTLAQFIKSAEWPKILHMIPIVTNELPGDVQLPLISHIMPLLYERLVSDPPSPSQGAPRLTAFFNNVSKAFPKVFYKPLFSCAAAAKEMTIVNQLLVLNAISQFIPDLWTRDPEMISFALTSGGSSISQNQNQSLGSVGEGQSWGKTRIGQSALLVEVIHRLASIRSTKDMAQLVSATKFATALEARLGPSLVSKEQIALIPDSQRILFCGLFVEIRLLTRSLKPAVWLPSVVTWFTQWHVEETDENRTITLADGREDLPNVFNKLLAVYTQAQDSSRSSSKRSTLVLSPQLNRPTVSKTASEGKVKSHVPAAFEEQLVCVSGLLSTEDYIRLSPHLWSQCMDDIEPRIIAPTCFLVMQCAEKGPREFTELLENDLSSADTIVRHRTVLRVSKLSSWRYQMLSQEVILDRSHRRPFKLARPPILFVATDIGSSLFVYEEVDDEWKDSHGHVLPLELRRRLSEIGWAQEDRIVDQKTEWIRTPMSLIPTLQLDKMDNSHVDAFKDVESGSPTHSPEPSPTKASSRGDTTLTRQDTNSSGRAGIRRRPVFVMTLISLFPRLTSMLLDRDFGVASAALDLVIDFMRDDPTLLARAVFNLLASDEEGLSMAITTLRAFLHARHALPPAMAHHVLNHLTGFLKSSMKHAVGTAMPLQSYAYSMPIIANLITQVNNLSMREIRRAKIDMFLTPTGSLWFPPSAPMGAQFPRSLRGTNNPFGSLPPDLVWITLIRTSQNRVFLSMLKRDPQELKSIRKHMTRLILPSLDDVDDSSPITMSELLPQQHELSLETRTSLDQTLNILSLTLARSYLLLLCQVFQTMSRHLNDRSELAILMDGISRILIHHGRDINIVAHCMLAFMIASTRFRRLFTSGGGYTLFMPAVIKVYVEAEGNTGIRAAIEYAINRFYALHEDAFVFQAFDVISNVVSMPSIDGPWVASGVYALFSSLRHSIPPTAPDAAGIQGMNKDQEKEALMITMVEQVPQTFLTSFKRSGNKQEKGQNPQNSVNVPIPEEYEGRRLSMDNLNRLFLTVIAHNPGIQRAENFLRVLRLLAPHFYHASNSARTVLRDGIVALANILLSKSGGKSKPSGDNASQPQPLDNLSLETLNEGMNQMAAQPTQGAAVPSDVLAMRLDYLSLVVAYSKAGGLFSHHASQRILEVVKSVLKDPRMSSAQVSTFATEYARSILIRNPLPPVKQVNTVLIDLAPIVSAYFGSVDFSGLYDVVAELASNSVFATEASFATLVVTQYCRYGLDACEVAASENLLFRLDIRGSLLNLIDRAVSMVSVNVIAEIETRTPSRDLLAGIVLPFALRLKTTEEVTTASQYTDVWRKEAHSKAWVRLLTYILGIIQSAEDTREATRTSRKSSSDRRKSAESDKVDLPAVMTLTMALQVLKVIVIRAEDDISSTMPGIWARLGTVLGSVLSDGNASFGLKTFYDYSEPNSPSYSPRTSTFSSQPRLNFPSTSTPRNSMFLSSSMSFPLPTDFSSSSLSPFQQDNARQPGYARLTSPNSPSQDAQELTVPRIVHLGPVNISSTSRPGGTQAQMWSVRAMAKEMMITSPMLVRATYRRIRLVQHLMGFRDLLPLGDDGSPFGEDDHPESEVKAWTKRDALEAVMQETRDLLDEFRDNYDDVGDESAVMVDSEETLLQMQEFGSGL</sequence>
<feature type="compositionally biased region" description="Polar residues" evidence="2">
    <location>
        <begin position="770"/>
        <end position="800"/>
    </location>
</feature>
<evidence type="ECO:0000313" key="4">
    <source>
        <dbReference type="EMBL" id="THH32609.1"/>
    </source>
</evidence>
<feature type="compositionally biased region" description="Polar residues" evidence="2">
    <location>
        <begin position="1745"/>
        <end position="1756"/>
    </location>
</feature>
<accession>A0A4S4N135</accession>
<gene>
    <name evidence="4" type="ORF">EUX98_g1559</name>
</gene>
<dbReference type="GO" id="GO:0005261">
    <property type="term" value="F:monoatomic cation channel activity"/>
    <property type="evidence" value="ECO:0007669"/>
    <property type="project" value="TreeGrafter"/>
</dbReference>
<dbReference type="InterPro" id="IPR046460">
    <property type="entry name" value="UNC80_C"/>
</dbReference>